<name>A0A6A6ECJ5_9PEZI</name>
<feature type="transmembrane region" description="Helical" evidence="7">
    <location>
        <begin position="585"/>
        <end position="607"/>
    </location>
</feature>
<feature type="transmembrane region" description="Helical" evidence="7">
    <location>
        <begin position="295"/>
        <end position="320"/>
    </location>
</feature>
<keyword evidence="3 7" id="KW-0812">Transmembrane</keyword>
<evidence type="ECO:0000256" key="5">
    <source>
        <dbReference type="ARBA" id="ARBA00023136"/>
    </source>
</evidence>
<keyword evidence="4 7" id="KW-1133">Transmembrane helix</keyword>
<dbReference type="Pfam" id="PF01554">
    <property type="entry name" value="MatE"/>
    <property type="match status" value="2"/>
</dbReference>
<protein>
    <submittedName>
        <fullName evidence="8">MATE efflux family protein</fullName>
    </submittedName>
</protein>
<evidence type="ECO:0000256" key="3">
    <source>
        <dbReference type="ARBA" id="ARBA00022692"/>
    </source>
</evidence>
<dbReference type="EMBL" id="ML994624">
    <property type="protein sequence ID" value="KAF2188268.1"/>
    <property type="molecule type" value="Genomic_DNA"/>
</dbReference>
<reference evidence="8" key="1">
    <citation type="journal article" date="2020" name="Stud. Mycol.">
        <title>101 Dothideomycetes genomes: a test case for predicting lifestyles and emergence of pathogens.</title>
        <authorList>
            <person name="Haridas S."/>
            <person name="Albert R."/>
            <person name="Binder M."/>
            <person name="Bloem J."/>
            <person name="Labutti K."/>
            <person name="Salamov A."/>
            <person name="Andreopoulos B."/>
            <person name="Baker S."/>
            <person name="Barry K."/>
            <person name="Bills G."/>
            <person name="Bluhm B."/>
            <person name="Cannon C."/>
            <person name="Castanera R."/>
            <person name="Culley D."/>
            <person name="Daum C."/>
            <person name="Ezra D."/>
            <person name="Gonzalez J."/>
            <person name="Henrissat B."/>
            <person name="Kuo A."/>
            <person name="Liang C."/>
            <person name="Lipzen A."/>
            <person name="Lutzoni F."/>
            <person name="Magnuson J."/>
            <person name="Mondo S."/>
            <person name="Nolan M."/>
            <person name="Ohm R."/>
            <person name="Pangilinan J."/>
            <person name="Park H.-J."/>
            <person name="Ramirez L."/>
            <person name="Alfaro M."/>
            <person name="Sun H."/>
            <person name="Tritt A."/>
            <person name="Yoshinaga Y."/>
            <person name="Zwiers L.-H."/>
            <person name="Turgeon B."/>
            <person name="Goodwin S."/>
            <person name="Spatafora J."/>
            <person name="Crous P."/>
            <person name="Grigoriev I."/>
        </authorList>
    </citation>
    <scope>NUCLEOTIDE SEQUENCE</scope>
    <source>
        <strain evidence="8">CBS 207.26</strain>
    </source>
</reference>
<dbReference type="GO" id="GO:0042910">
    <property type="term" value="F:xenobiotic transmembrane transporter activity"/>
    <property type="evidence" value="ECO:0007669"/>
    <property type="project" value="InterPro"/>
</dbReference>
<feature type="transmembrane region" description="Helical" evidence="7">
    <location>
        <begin position="433"/>
        <end position="451"/>
    </location>
</feature>
<dbReference type="InterPro" id="IPR002528">
    <property type="entry name" value="MATE_fam"/>
</dbReference>
<evidence type="ECO:0000256" key="6">
    <source>
        <dbReference type="SAM" id="MobiDB-lite"/>
    </source>
</evidence>
<dbReference type="Proteomes" id="UP000800200">
    <property type="component" value="Unassembled WGS sequence"/>
</dbReference>
<feature type="transmembrane region" description="Helical" evidence="7">
    <location>
        <begin position="613"/>
        <end position="632"/>
    </location>
</feature>
<feature type="transmembrane region" description="Helical" evidence="7">
    <location>
        <begin position="471"/>
        <end position="491"/>
    </location>
</feature>
<dbReference type="CDD" id="cd13132">
    <property type="entry name" value="MATE_eukaryotic"/>
    <property type="match status" value="1"/>
</dbReference>
<dbReference type="PANTHER" id="PTHR11206">
    <property type="entry name" value="MULTIDRUG RESISTANCE PROTEIN"/>
    <property type="match status" value="1"/>
</dbReference>
<proteinExistence type="inferred from homology"/>
<dbReference type="AlphaFoldDB" id="A0A6A6ECJ5"/>
<dbReference type="NCBIfam" id="TIGR00797">
    <property type="entry name" value="matE"/>
    <property type="match status" value="1"/>
</dbReference>
<evidence type="ECO:0000313" key="9">
    <source>
        <dbReference type="Proteomes" id="UP000800200"/>
    </source>
</evidence>
<keyword evidence="5 7" id="KW-0472">Membrane</keyword>
<dbReference type="GO" id="GO:0016020">
    <property type="term" value="C:membrane"/>
    <property type="evidence" value="ECO:0007669"/>
    <property type="project" value="UniProtKB-SubCell"/>
</dbReference>
<evidence type="ECO:0000313" key="8">
    <source>
        <dbReference type="EMBL" id="KAF2188268.1"/>
    </source>
</evidence>
<feature type="region of interest" description="Disordered" evidence="6">
    <location>
        <begin position="37"/>
        <end position="67"/>
    </location>
</feature>
<dbReference type="OrthoDB" id="2126698at2759"/>
<organism evidence="8 9">
    <name type="scientific">Zopfia rhizophila CBS 207.26</name>
    <dbReference type="NCBI Taxonomy" id="1314779"/>
    <lineage>
        <taxon>Eukaryota</taxon>
        <taxon>Fungi</taxon>
        <taxon>Dikarya</taxon>
        <taxon>Ascomycota</taxon>
        <taxon>Pezizomycotina</taxon>
        <taxon>Dothideomycetes</taxon>
        <taxon>Dothideomycetes incertae sedis</taxon>
        <taxon>Zopfiaceae</taxon>
        <taxon>Zopfia</taxon>
    </lineage>
</organism>
<evidence type="ECO:0000256" key="7">
    <source>
        <dbReference type="SAM" id="Phobius"/>
    </source>
</evidence>
<dbReference type="InterPro" id="IPR045069">
    <property type="entry name" value="MATE_euk"/>
</dbReference>
<feature type="region of interest" description="Disordered" evidence="6">
    <location>
        <begin position="89"/>
        <end position="135"/>
    </location>
</feature>
<comment type="similarity">
    <text evidence="2">Belongs to the multi antimicrobial extrusion (MATE) (TC 2.A.66.1) family.</text>
</comment>
<feature type="transmembrane region" description="Helical" evidence="7">
    <location>
        <begin position="358"/>
        <end position="380"/>
    </location>
</feature>
<evidence type="ECO:0000256" key="4">
    <source>
        <dbReference type="ARBA" id="ARBA00022989"/>
    </source>
</evidence>
<sequence>MAAPHDQYVGSSSGLGTSLRAQLESLSASSSIAEAAIARDLEEDTEEEASSSDEDDSDGSTIRQSEFSMINSYRRPSYVNPGARSTSIFSSSVPEHGYLSKKERAAVRDEERSLLRDNHLLPPKHPRRGSEGVLPGGIGKRLSISALRKVRSAADEETAIDTDAPSENSALIGGDPTLPYGGLDTPRTINKTWDEAVASGKISTSWRREAKVLTKSSAPLILTFLLQYSLPVASVFTVGHIGKVELGAVSLASMTASITGYAVYQGLATSLDTLCSQAYGSGRYHLVGLQLQRMLYFLWLITIPISLIWAFGTQILSLIVPEKETARLAGLYLKILIAGAPGYAAFESGKRFVQAQGLFSATMYVLLICAPLNAFMNYLFVWVFGWGFVGAPIAVSVTETVLPLLLFLYVRFIDGYQCWGGFERRALKNWGPMIRLALPGLVMVLAEFLAFEIVTLSSSWLGTTPLAAQSVLGTITAITFQIPFPMSVAASTRIANLIGATLSAPAKTAAKVALVFAVIVGIFNLLLLSTLRNYIPMLFTPDPDVRELVAKLLPLCSAFQLFDALACNCNGILRGLGRQEIGGYIGLFAYYAVGLPISFGTGFGAGWGLYGLWSGPALALGVVALIECIFIWKTSWEKAVEDANRRNIMG</sequence>
<accession>A0A6A6ECJ5</accession>
<evidence type="ECO:0000256" key="2">
    <source>
        <dbReference type="ARBA" id="ARBA00010199"/>
    </source>
</evidence>
<evidence type="ECO:0000256" key="1">
    <source>
        <dbReference type="ARBA" id="ARBA00004141"/>
    </source>
</evidence>
<feature type="compositionally biased region" description="Basic and acidic residues" evidence="6">
    <location>
        <begin position="98"/>
        <end position="119"/>
    </location>
</feature>
<dbReference type="GO" id="GO:0015297">
    <property type="term" value="F:antiporter activity"/>
    <property type="evidence" value="ECO:0007669"/>
    <property type="project" value="InterPro"/>
</dbReference>
<keyword evidence="9" id="KW-1185">Reference proteome</keyword>
<dbReference type="GO" id="GO:1990961">
    <property type="term" value="P:xenobiotic detoxification by transmembrane export across the plasma membrane"/>
    <property type="evidence" value="ECO:0007669"/>
    <property type="project" value="InterPro"/>
</dbReference>
<feature type="transmembrane region" description="Helical" evidence="7">
    <location>
        <begin position="386"/>
        <end position="412"/>
    </location>
</feature>
<feature type="region of interest" description="Disordered" evidence="6">
    <location>
        <begin position="156"/>
        <end position="177"/>
    </location>
</feature>
<comment type="subcellular location">
    <subcellularLocation>
        <location evidence="1">Membrane</location>
        <topology evidence="1">Multi-pass membrane protein</topology>
    </subcellularLocation>
</comment>
<gene>
    <name evidence="8" type="ORF">K469DRAFT_627784</name>
</gene>
<feature type="transmembrane region" description="Helical" evidence="7">
    <location>
        <begin position="512"/>
        <end position="532"/>
    </location>
</feature>
<feature type="compositionally biased region" description="Acidic residues" evidence="6">
    <location>
        <begin position="41"/>
        <end position="58"/>
    </location>
</feature>